<evidence type="ECO:0000256" key="1">
    <source>
        <dbReference type="SAM" id="SignalP"/>
    </source>
</evidence>
<accession>A0AAD5MW25</accession>
<gene>
    <name evidence="2" type="ORF">KIN20_007884</name>
</gene>
<organism evidence="2 3">
    <name type="scientific">Parelaphostrongylus tenuis</name>
    <name type="common">Meningeal worm</name>
    <dbReference type="NCBI Taxonomy" id="148309"/>
    <lineage>
        <taxon>Eukaryota</taxon>
        <taxon>Metazoa</taxon>
        <taxon>Ecdysozoa</taxon>
        <taxon>Nematoda</taxon>
        <taxon>Chromadorea</taxon>
        <taxon>Rhabditida</taxon>
        <taxon>Rhabditina</taxon>
        <taxon>Rhabditomorpha</taxon>
        <taxon>Strongyloidea</taxon>
        <taxon>Metastrongylidae</taxon>
        <taxon>Parelaphostrongylus</taxon>
    </lineage>
</organism>
<feature type="signal peptide" evidence="1">
    <location>
        <begin position="1"/>
        <end position="37"/>
    </location>
</feature>
<evidence type="ECO:0000313" key="2">
    <source>
        <dbReference type="EMBL" id="KAJ1351749.1"/>
    </source>
</evidence>
<proteinExistence type="predicted"/>
<dbReference type="Proteomes" id="UP001196413">
    <property type="component" value="Unassembled WGS sequence"/>
</dbReference>
<keyword evidence="3" id="KW-1185">Reference proteome</keyword>
<dbReference type="AlphaFoldDB" id="A0AAD5MW25"/>
<feature type="chain" id="PRO_5042265305" evidence="1">
    <location>
        <begin position="38"/>
        <end position="135"/>
    </location>
</feature>
<dbReference type="EMBL" id="JAHQIW010001221">
    <property type="protein sequence ID" value="KAJ1351749.1"/>
    <property type="molecule type" value="Genomic_DNA"/>
</dbReference>
<keyword evidence="1" id="KW-0732">Signal</keyword>
<sequence length="135" mass="15662">MGQQQAPSLANALMSKVEAPMVTIGLLLLLFVASSVSQTCDREREVRYHYGSKTRDLPYMVKERLKAFNLKPFTSVKLVQVWPDNSNLVNSRFDMEVDKGEHYFRIDVRNDNEVGEISRITRNDWIESLKCPIYY</sequence>
<reference evidence="2" key="1">
    <citation type="submission" date="2021-06" db="EMBL/GenBank/DDBJ databases">
        <title>Parelaphostrongylus tenuis whole genome reference sequence.</title>
        <authorList>
            <person name="Garwood T.J."/>
            <person name="Larsen P.A."/>
            <person name="Fountain-Jones N.M."/>
            <person name="Garbe J.R."/>
            <person name="Macchietto M.G."/>
            <person name="Kania S.A."/>
            <person name="Gerhold R.W."/>
            <person name="Richards J.E."/>
            <person name="Wolf T.M."/>
        </authorList>
    </citation>
    <scope>NUCLEOTIDE SEQUENCE</scope>
    <source>
        <strain evidence="2">MNPRO001-30</strain>
        <tissue evidence="2">Meninges</tissue>
    </source>
</reference>
<evidence type="ECO:0000313" key="3">
    <source>
        <dbReference type="Proteomes" id="UP001196413"/>
    </source>
</evidence>
<comment type="caution">
    <text evidence="2">The sequence shown here is derived from an EMBL/GenBank/DDBJ whole genome shotgun (WGS) entry which is preliminary data.</text>
</comment>
<name>A0AAD5MW25_PARTN</name>
<protein>
    <submittedName>
        <fullName evidence="2">Uncharacterized protein</fullName>
    </submittedName>
</protein>